<keyword evidence="2" id="KW-0812">Transmembrane</keyword>
<proteinExistence type="predicted"/>
<evidence type="ECO:0000256" key="2">
    <source>
        <dbReference type="SAM" id="Phobius"/>
    </source>
</evidence>
<dbReference type="OrthoDB" id="7165680at2"/>
<keyword evidence="2" id="KW-0472">Membrane</keyword>
<dbReference type="STRING" id="990712.SAMN05216257_102455"/>
<dbReference type="EMBL" id="FNFV01000002">
    <property type="protein sequence ID" value="SDK36037.1"/>
    <property type="molecule type" value="Genomic_DNA"/>
</dbReference>
<dbReference type="Proteomes" id="UP000199328">
    <property type="component" value="Unassembled WGS sequence"/>
</dbReference>
<feature type="transmembrane region" description="Helical" evidence="2">
    <location>
        <begin position="6"/>
        <end position="22"/>
    </location>
</feature>
<sequence length="116" mass="13226">MRALVYMVSVLAVMGLAFWAYHENYRTKEALREVEQLRRDIARLSAELEVLNDEWAYLNRPERLRDLADINFDRLGLLPMSAEHFGRVDEVVFPVAPLGPIVNSVEVTGTISGVRP</sequence>
<feature type="coiled-coil region" evidence="1">
    <location>
        <begin position="27"/>
        <end position="54"/>
    </location>
</feature>
<evidence type="ECO:0000313" key="4">
    <source>
        <dbReference type="Proteomes" id="UP000199328"/>
    </source>
</evidence>
<evidence type="ECO:0008006" key="5">
    <source>
        <dbReference type="Google" id="ProtNLM"/>
    </source>
</evidence>
<accession>A0A1G9B955</accession>
<gene>
    <name evidence="3" type="ORF">SAMN05216257_102455</name>
</gene>
<reference evidence="4" key="1">
    <citation type="submission" date="2016-10" db="EMBL/GenBank/DDBJ databases">
        <authorList>
            <person name="Varghese N."/>
            <person name="Submissions S."/>
        </authorList>
    </citation>
    <scope>NUCLEOTIDE SEQUENCE [LARGE SCALE GENOMIC DNA]</scope>
    <source>
        <strain evidence="4">CGMCC 1.10789</strain>
    </source>
</reference>
<evidence type="ECO:0000256" key="1">
    <source>
        <dbReference type="SAM" id="Coils"/>
    </source>
</evidence>
<organism evidence="3 4">
    <name type="scientific">Meinhardsimonia xiamenensis</name>
    <dbReference type="NCBI Taxonomy" id="990712"/>
    <lineage>
        <taxon>Bacteria</taxon>
        <taxon>Pseudomonadati</taxon>
        <taxon>Pseudomonadota</taxon>
        <taxon>Alphaproteobacteria</taxon>
        <taxon>Rhodobacterales</taxon>
        <taxon>Paracoccaceae</taxon>
        <taxon>Meinhardsimonia</taxon>
    </lineage>
</organism>
<keyword evidence="1" id="KW-0175">Coiled coil</keyword>
<protein>
    <recommendedName>
        <fullName evidence="5">Cell division protein FtsL</fullName>
    </recommendedName>
</protein>
<evidence type="ECO:0000313" key="3">
    <source>
        <dbReference type="EMBL" id="SDK36037.1"/>
    </source>
</evidence>
<keyword evidence="4" id="KW-1185">Reference proteome</keyword>
<dbReference type="AlphaFoldDB" id="A0A1G9B955"/>
<name>A0A1G9B955_9RHOB</name>
<dbReference type="RefSeq" id="WP_092499175.1">
    <property type="nucleotide sequence ID" value="NZ_FNFV01000002.1"/>
</dbReference>
<keyword evidence="2" id="KW-1133">Transmembrane helix</keyword>